<evidence type="ECO:0000313" key="2">
    <source>
        <dbReference type="Proteomes" id="UP000048965"/>
    </source>
</evidence>
<keyword evidence="2" id="KW-1185">Reference proteome</keyword>
<gene>
    <name evidence="1" type="ORF">TPA0598_04_00770</name>
</gene>
<sequence>MDIDPDEIVTVELDTYDWERSYSRLLTRRQLGELLLHFDDMADETEAAYECNRAQPVASSLGHGGAIEE</sequence>
<organism evidence="1 2">
    <name type="scientific">Streptomyces lydicamycinicus</name>
    <dbReference type="NCBI Taxonomy" id="1546107"/>
    <lineage>
        <taxon>Bacteria</taxon>
        <taxon>Bacillati</taxon>
        <taxon>Actinomycetota</taxon>
        <taxon>Actinomycetes</taxon>
        <taxon>Kitasatosporales</taxon>
        <taxon>Streptomycetaceae</taxon>
        <taxon>Streptomyces</taxon>
    </lineage>
</organism>
<reference evidence="1 2" key="2">
    <citation type="journal article" date="2015" name="Stand. Genomic Sci.">
        <title>Draft genome sequence of marine-derived Streptomyces sp. TP-A0598, a producer of anti-MRSA antibiotic lydicamycins.</title>
        <authorList>
            <person name="Komaki H."/>
            <person name="Ichikawa N."/>
            <person name="Hosoyama A."/>
            <person name="Fujita N."/>
            <person name="Igarashi Y."/>
        </authorList>
    </citation>
    <scope>NUCLEOTIDE SEQUENCE [LARGE SCALE GENOMIC DNA]</scope>
    <source>
        <strain evidence="1 2">NBRC 110027</strain>
    </source>
</reference>
<dbReference type="Proteomes" id="UP000048965">
    <property type="component" value="Unassembled WGS sequence"/>
</dbReference>
<proteinExistence type="predicted"/>
<protein>
    <submittedName>
        <fullName evidence="1">Uncharacterized protein</fullName>
    </submittedName>
</protein>
<comment type="caution">
    <text evidence="1">The sequence shown here is derived from an EMBL/GenBank/DDBJ whole genome shotgun (WGS) entry which is preliminary data.</text>
</comment>
<evidence type="ECO:0000313" key="1">
    <source>
        <dbReference type="EMBL" id="GAO08441.1"/>
    </source>
</evidence>
<name>A0A0P4R7B9_9ACTN</name>
<dbReference type="EMBL" id="BBNO01000004">
    <property type="protein sequence ID" value="GAO08441.1"/>
    <property type="molecule type" value="Genomic_DNA"/>
</dbReference>
<reference evidence="2" key="1">
    <citation type="submission" date="2014-09" db="EMBL/GenBank/DDBJ databases">
        <title>Whole genome shotgun sequence of Streptomyces sp. NBRC 110027.</title>
        <authorList>
            <person name="Komaki H."/>
            <person name="Ichikawa N."/>
            <person name="Katano-Makiyama Y."/>
            <person name="Hosoyama A."/>
            <person name="Hashimoto M."/>
            <person name="Uohara A."/>
            <person name="Kitahashi Y."/>
            <person name="Ohji S."/>
            <person name="Kimura A."/>
            <person name="Yamazoe A."/>
            <person name="Igarashi Y."/>
            <person name="Fujita N."/>
        </authorList>
    </citation>
    <scope>NUCLEOTIDE SEQUENCE [LARGE SCALE GENOMIC DNA]</scope>
    <source>
        <strain evidence="2">NBRC 110027</strain>
    </source>
</reference>
<dbReference type="RefSeq" id="WP_042154097.1">
    <property type="nucleotide sequence ID" value="NZ_BBNO01000004.1"/>
</dbReference>
<accession>A0A0P4R7B9</accession>
<dbReference type="OrthoDB" id="4322784at2"/>
<dbReference type="AlphaFoldDB" id="A0A0P4R7B9"/>